<dbReference type="SUPFAM" id="SSF63418">
    <property type="entry name" value="MurE/MurF N-terminal domain"/>
    <property type="match status" value="1"/>
</dbReference>
<dbReference type="GO" id="GO:0051301">
    <property type="term" value="P:cell division"/>
    <property type="evidence" value="ECO:0007669"/>
    <property type="project" value="UniProtKB-KW"/>
</dbReference>
<dbReference type="PANTHER" id="PTHR23135:SF4">
    <property type="entry name" value="UDP-N-ACETYLMURAMOYL-L-ALANYL-D-GLUTAMATE--2,6-DIAMINOPIMELATE LIGASE MURE HOMOLOG, CHLOROPLASTIC"/>
    <property type="match status" value="1"/>
</dbReference>
<dbReference type="Gene3D" id="3.40.1390.10">
    <property type="entry name" value="MurE/MurF, N-terminal domain"/>
    <property type="match status" value="1"/>
</dbReference>
<evidence type="ECO:0000256" key="8">
    <source>
        <dbReference type="RuleBase" id="RU004135"/>
    </source>
</evidence>
<feature type="binding site" evidence="7">
    <location>
        <begin position="404"/>
        <end position="407"/>
    </location>
    <ligand>
        <name>meso-2,6-diaminopimelate</name>
        <dbReference type="ChEBI" id="CHEBI:57791"/>
    </ligand>
</feature>
<sequence>MPVLRNILYGVSLQAVHGNNDISVNELRIDSRAVRPSDAFIAVKGVHADGHAFIDKAIEQGAAAVICETLPAERRENVCYVQVADSTAACGIMADTFYGHPSRQLQLVGVTGTNGKTTIATLLFRLFTTLGYHCGLLSTVQNQVGDTVIPATHTTPDAISLHALLARMVEAGCQYAFMEVSSHAVHQQRIAGLQFAGGIFSNITHDHLDYHKTFDEYIRVKKAFFDGLPNTAFALTNLDDKRGNVMLQNTKARKATYSLRAMADFKGKILENNLTGLIMQVGEQEVHFRLIGEFNAYNLLAVYGAAVLLDQDKHSVLQALSNLQGAEGRFDYLLSDRERVIGIVDYAHTPDALLNVLATIANLRKGNERVITVVGCGGDRDTAKRPVMAQVAAEHSDQVILTSDNPRSEDPDAIIREMEAGVPVHQKKKVLSITDRKAAIKTAISLANAEDIVLVAGKGHEKYQEIKGVKHAFDDKQVLQEMMKLMEK</sequence>
<dbReference type="UniPathway" id="UPA00219"/>
<keyword evidence="3 7" id="KW-0133">Cell shape</keyword>
<dbReference type="Pfam" id="PF02875">
    <property type="entry name" value="Mur_ligase_C"/>
    <property type="match status" value="1"/>
</dbReference>
<evidence type="ECO:0000256" key="2">
    <source>
        <dbReference type="ARBA" id="ARBA00022618"/>
    </source>
</evidence>
<evidence type="ECO:0000256" key="3">
    <source>
        <dbReference type="ARBA" id="ARBA00022960"/>
    </source>
</evidence>
<feature type="binding site" evidence="7">
    <location>
        <position position="187"/>
    </location>
    <ligand>
        <name>UDP-N-acetyl-alpha-D-muramoyl-L-alanyl-D-glutamate</name>
        <dbReference type="ChEBI" id="CHEBI:83900"/>
    </ligand>
</feature>
<comment type="cofactor">
    <cofactor evidence="7">
        <name>Mg(2+)</name>
        <dbReference type="ChEBI" id="CHEBI:18420"/>
    </cofactor>
</comment>
<dbReference type="EC" id="6.3.2.13" evidence="7"/>
<feature type="domain" description="Mur ligase N-terminal catalytic" evidence="9">
    <location>
        <begin position="25"/>
        <end position="89"/>
    </location>
</feature>
<dbReference type="GO" id="GO:0008765">
    <property type="term" value="F:UDP-N-acetylmuramoylalanyl-D-glutamate-2,6-diaminopimelate ligase activity"/>
    <property type="evidence" value="ECO:0007669"/>
    <property type="project" value="UniProtKB-UniRule"/>
</dbReference>
<dbReference type="Pfam" id="PF01225">
    <property type="entry name" value="Mur_ligase"/>
    <property type="match status" value="1"/>
</dbReference>
<dbReference type="InterPro" id="IPR004101">
    <property type="entry name" value="Mur_ligase_C"/>
</dbReference>
<comment type="catalytic activity">
    <reaction evidence="7">
        <text>UDP-N-acetyl-alpha-D-muramoyl-L-alanyl-D-glutamate + meso-2,6-diaminopimelate + ATP = UDP-N-acetyl-alpha-D-muramoyl-L-alanyl-gamma-D-glutamyl-meso-2,6-diaminopimelate + ADP + phosphate + H(+)</text>
        <dbReference type="Rhea" id="RHEA:23676"/>
        <dbReference type="ChEBI" id="CHEBI:15378"/>
        <dbReference type="ChEBI" id="CHEBI:30616"/>
        <dbReference type="ChEBI" id="CHEBI:43474"/>
        <dbReference type="ChEBI" id="CHEBI:57791"/>
        <dbReference type="ChEBI" id="CHEBI:83900"/>
        <dbReference type="ChEBI" id="CHEBI:83905"/>
        <dbReference type="ChEBI" id="CHEBI:456216"/>
        <dbReference type="EC" id="6.3.2.13"/>
    </reaction>
</comment>
<dbReference type="InterPro" id="IPR036565">
    <property type="entry name" value="Mur-like_cat_sf"/>
</dbReference>
<evidence type="ECO:0000256" key="7">
    <source>
        <dbReference type="HAMAP-Rule" id="MF_00208"/>
    </source>
</evidence>
<dbReference type="InterPro" id="IPR013221">
    <property type="entry name" value="Mur_ligase_cen"/>
</dbReference>
<proteinExistence type="inferred from homology"/>
<protein>
    <recommendedName>
        <fullName evidence="7">UDP-N-acetylmuramoyl-L-alanyl-D-glutamate--2,6-diaminopimelate ligase</fullName>
        <ecNumber evidence="7">6.3.2.13</ecNumber>
    </recommendedName>
    <alternativeName>
        <fullName evidence="7">Meso-A2pm-adding enzyme</fullName>
    </alternativeName>
    <alternativeName>
        <fullName evidence="7">Meso-diaminopimelate-adding enzyme</fullName>
    </alternativeName>
    <alternativeName>
        <fullName evidence="7">UDP-MurNAc-L-Ala-D-Glu:meso-diaminopimelate ligase</fullName>
    </alternativeName>
    <alternativeName>
        <fullName evidence="7">UDP-MurNAc-tripeptide synthetase</fullName>
    </alternativeName>
    <alternativeName>
        <fullName evidence="7">UDP-N-acetylmuramyl-tripeptide synthetase</fullName>
    </alternativeName>
</protein>
<comment type="caution">
    <text evidence="12">The sequence shown here is derived from an EMBL/GenBank/DDBJ whole genome shotgun (WGS) entry which is preliminary data.</text>
</comment>
<dbReference type="NCBIfam" id="NF001126">
    <property type="entry name" value="PRK00139.1-4"/>
    <property type="match status" value="1"/>
</dbReference>
<dbReference type="HAMAP" id="MF_00208">
    <property type="entry name" value="MurE"/>
    <property type="match status" value="1"/>
</dbReference>
<dbReference type="OrthoDB" id="9800958at2"/>
<dbReference type="Pfam" id="PF08245">
    <property type="entry name" value="Mur_ligase_M"/>
    <property type="match status" value="1"/>
</dbReference>
<evidence type="ECO:0000259" key="11">
    <source>
        <dbReference type="Pfam" id="PF08245"/>
    </source>
</evidence>
<feature type="binding site" evidence="7">
    <location>
        <position position="189"/>
    </location>
    <ligand>
        <name>UDP-N-acetyl-alpha-D-muramoyl-L-alanyl-D-glutamate</name>
        <dbReference type="ChEBI" id="CHEBI:83900"/>
    </ligand>
</feature>
<accession>A0A562TAW4</accession>
<dbReference type="GO" id="GO:0005737">
    <property type="term" value="C:cytoplasm"/>
    <property type="evidence" value="ECO:0007669"/>
    <property type="project" value="UniProtKB-SubCell"/>
</dbReference>
<keyword evidence="2 7" id="KW-0132">Cell division</keyword>
<dbReference type="AlphaFoldDB" id="A0A562TAW4"/>
<keyword evidence="6 7" id="KW-0961">Cell wall biogenesis/degradation</keyword>
<evidence type="ECO:0000256" key="4">
    <source>
        <dbReference type="ARBA" id="ARBA00022984"/>
    </source>
</evidence>
<evidence type="ECO:0000313" key="12">
    <source>
        <dbReference type="EMBL" id="TWI90771.1"/>
    </source>
</evidence>
<dbReference type="Proteomes" id="UP000316778">
    <property type="component" value="Unassembled WGS sequence"/>
</dbReference>
<keyword evidence="7" id="KW-0460">Magnesium</keyword>
<reference evidence="12 13" key="1">
    <citation type="journal article" date="2013" name="Stand. Genomic Sci.">
        <title>Genomic Encyclopedia of Type Strains, Phase I: The one thousand microbial genomes (KMG-I) project.</title>
        <authorList>
            <person name="Kyrpides N.C."/>
            <person name="Woyke T."/>
            <person name="Eisen J.A."/>
            <person name="Garrity G."/>
            <person name="Lilburn T.G."/>
            <person name="Beck B.J."/>
            <person name="Whitman W.B."/>
            <person name="Hugenholtz P."/>
            <person name="Klenk H.P."/>
        </authorList>
    </citation>
    <scope>NUCLEOTIDE SEQUENCE [LARGE SCALE GENOMIC DNA]</scope>
    <source>
        <strain evidence="12 13">DSM 13484</strain>
    </source>
</reference>
<feature type="binding site" evidence="7">
    <location>
        <position position="380"/>
    </location>
    <ligand>
        <name>meso-2,6-diaminopimelate</name>
        <dbReference type="ChEBI" id="CHEBI:57791"/>
    </ligand>
</feature>
<name>A0A562TAW4_CHIJA</name>
<comment type="PTM">
    <text evidence="7">Carboxylation is probably crucial for Mg(2+) binding and, consequently, for the gamma-phosphate positioning of ATP.</text>
</comment>
<keyword evidence="7 12" id="KW-0436">Ligase</keyword>
<feature type="binding site" evidence="7">
    <location>
        <position position="31"/>
    </location>
    <ligand>
        <name>UDP-N-acetyl-alpha-D-muramoyl-L-alanyl-D-glutamate</name>
        <dbReference type="ChEBI" id="CHEBI:83900"/>
    </ligand>
</feature>
<keyword evidence="5 7" id="KW-0131">Cell cycle</keyword>
<feature type="domain" description="Mur ligase central" evidence="11">
    <location>
        <begin position="110"/>
        <end position="306"/>
    </location>
</feature>
<keyword evidence="7" id="KW-0963">Cytoplasm</keyword>
<feature type="binding site" evidence="7">
    <location>
        <position position="181"/>
    </location>
    <ligand>
        <name>UDP-N-acetyl-alpha-D-muramoyl-L-alanyl-D-glutamate</name>
        <dbReference type="ChEBI" id="CHEBI:83900"/>
    </ligand>
</feature>
<evidence type="ECO:0000256" key="1">
    <source>
        <dbReference type="ARBA" id="ARBA00005898"/>
    </source>
</evidence>
<comment type="pathway">
    <text evidence="7 8">Cell wall biogenesis; peptidoglycan biosynthesis.</text>
</comment>
<dbReference type="InterPro" id="IPR035911">
    <property type="entry name" value="MurE/MurF_N"/>
</dbReference>
<organism evidence="12 13">
    <name type="scientific">Chitinophaga japonensis</name>
    <name type="common">Flexibacter japonensis</name>
    <dbReference type="NCBI Taxonomy" id="104662"/>
    <lineage>
        <taxon>Bacteria</taxon>
        <taxon>Pseudomonadati</taxon>
        <taxon>Bacteroidota</taxon>
        <taxon>Chitinophagia</taxon>
        <taxon>Chitinophagales</taxon>
        <taxon>Chitinophagaceae</taxon>
        <taxon>Chitinophaga</taxon>
    </lineage>
</organism>
<dbReference type="GO" id="GO:0000287">
    <property type="term" value="F:magnesium ion binding"/>
    <property type="evidence" value="ECO:0007669"/>
    <property type="project" value="UniProtKB-UniRule"/>
</dbReference>
<evidence type="ECO:0000256" key="6">
    <source>
        <dbReference type="ARBA" id="ARBA00023316"/>
    </source>
</evidence>
<dbReference type="SUPFAM" id="SSF53623">
    <property type="entry name" value="MurD-like peptide ligases, catalytic domain"/>
    <property type="match status" value="1"/>
</dbReference>
<feature type="binding site" evidence="7">
    <location>
        <begin position="154"/>
        <end position="155"/>
    </location>
    <ligand>
        <name>UDP-N-acetyl-alpha-D-muramoyl-L-alanyl-D-glutamate</name>
        <dbReference type="ChEBI" id="CHEBI:83900"/>
    </ligand>
</feature>
<keyword evidence="4 7" id="KW-0573">Peptidoglycan synthesis</keyword>
<dbReference type="InterPro" id="IPR005761">
    <property type="entry name" value="UDP-N-AcMur-Glu-dNH2Pim_ligase"/>
</dbReference>
<evidence type="ECO:0000256" key="5">
    <source>
        <dbReference type="ARBA" id="ARBA00023306"/>
    </source>
</evidence>
<feature type="binding site" evidence="7">
    <location>
        <position position="461"/>
    </location>
    <ligand>
        <name>meso-2,6-diaminopimelate</name>
        <dbReference type="ChEBI" id="CHEBI:57791"/>
    </ligand>
</feature>
<keyword evidence="7" id="KW-0547">Nucleotide-binding</keyword>
<dbReference type="GO" id="GO:0071555">
    <property type="term" value="P:cell wall organization"/>
    <property type="evidence" value="ECO:0007669"/>
    <property type="project" value="UniProtKB-KW"/>
</dbReference>
<dbReference type="GO" id="GO:0008360">
    <property type="term" value="P:regulation of cell shape"/>
    <property type="evidence" value="ECO:0007669"/>
    <property type="project" value="UniProtKB-KW"/>
</dbReference>
<dbReference type="NCBIfam" id="TIGR01085">
    <property type="entry name" value="murE"/>
    <property type="match status" value="1"/>
</dbReference>
<dbReference type="Gene3D" id="3.90.190.20">
    <property type="entry name" value="Mur ligase, C-terminal domain"/>
    <property type="match status" value="1"/>
</dbReference>
<keyword evidence="7" id="KW-0067">ATP-binding</keyword>
<dbReference type="GO" id="GO:0009252">
    <property type="term" value="P:peptidoglycan biosynthetic process"/>
    <property type="evidence" value="ECO:0007669"/>
    <property type="project" value="UniProtKB-UniRule"/>
</dbReference>
<dbReference type="InterPro" id="IPR036615">
    <property type="entry name" value="Mur_ligase_C_dom_sf"/>
</dbReference>
<feature type="modified residue" description="N6-carboxylysine" evidence="7">
    <location>
        <position position="221"/>
    </location>
</feature>
<keyword evidence="13" id="KW-1185">Reference proteome</keyword>
<comment type="subcellular location">
    <subcellularLocation>
        <location evidence="7 8">Cytoplasm</location>
    </subcellularLocation>
</comment>
<feature type="short sequence motif" description="Meso-diaminopimelate recognition motif" evidence="7">
    <location>
        <begin position="404"/>
        <end position="407"/>
    </location>
</feature>
<feature type="domain" description="Mur ligase C-terminal" evidence="10">
    <location>
        <begin position="328"/>
        <end position="459"/>
    </location>
</feature>
<evidence type="ECO:0000259" key="10">
    <source>
        <dbReference type="Pfam" id="PF02875"/>
    </source>
</evidence>
<dbReference type="RefSeq" id="WP_145709959.1">
    <property type="nucleotide sequence ID" value="NZ_BAAAFY010000001.1"/>
</dbReference>
<dbReference type="PANTHER" id="PTHR23135">
    <property type="entry name" value="MUR LIGASE FAMILY MEMBER"/>
    <property type="match status" value="1"/>
</dbReference>
<dbReference type="Gene3D" id="3.40.1190.10">
    <property type="entry name" value="Mur-like, catalytic domain"/>
    <property type="match status" value="1"/>
</dbReference>
<evidence type="ECO:0000313" key="13">
    <source>
        <dbReference type="Proteomes" id="UP000316778"/>
    </source>
</evidence>
<dbReference type="InterPro" id="IPR000713">
    <property type="entry name" value="Mur_ligase_N"/>
</dbReference>
<evidence type="ECO:0000259" key="9">
    <source>
        <dbReference type="Pfam" id="PF01225"/>
    </source>
</evidence>
<dbReference type="EMBL" id="VLLG01000002">
    <property type="protein sequence ID" value="TWI90771.1"/>
    <property type="molecule type" value="Genomic_DNA"/>
</dbReference>
<dbReference type="SUPFAM" id="SSF53244">
    <property type="entry name" value="MurD-like peptide ligases, peptide-binding domain"/>
    <property type="match status" value="1"/>
</dbReference>
<feature type="binding site" evidence="7">
    <location>
        <position position="457"/>
    </location>
    <ligand>
        <name>meso-2,6-diaminopimelate</name>
        <dbReference type="ChEBI" id="CHEBI:57791"/>
    </ligand>
</feature>
<comment type="similarity">
    <text evidence="1 7">Belongs to the MurCDEF family. MurE subfamily.</text>
</comment>
<comment type="caution">
    <text evidence="7">Lacks conserved residue(s) required for the propagation of feature annotation.</text>
</comment>
<gene>
    <name evidence="7" type="primary">murE</name>
    <name evidence="12" type="ORF">LX66_0131</name>
</gene>
<comment type="function">
    <text evidence="7">Catalyzes the addition of meso-diaminopimelic acid to the nucleotide precursor UDP-N-acetylmuramoyl-L-alanyl-D-glutamate (UMAG) in the biosynthesis of bacterial cell-wall peptidoglycan.</text>
</comment>
<dbReference type="GO" id="GO:0005524">
    <property type="term" value="F:ATP binding"/>
    <property type="evidence" value="ECO:0007669"/>
    <property type="project" value="UniProtKB-UniRule"/>
</dbReference>
<feature type="binding site" evidence="7">
    <location>
        <begin position="112"/>
        <end position="118"/>
    </location>
    <ligand>
        <name>ATP</name>
        <dbReference type="ChEBI" id="CHEBI:30616"/>
    </ligand>
</feature>